<organism evidence="2 3">
    <name type="scientific">Solanum tuberosum</name>
    <name type="common">Potato</name>
    <dbReference type="NCBI Taxonomy" id="4113"/>
    <lineage>
        <taxon>Eukaryota</taxon>
        <taxon>Viridiplantae</taxon>
        <taxon>Streptophyta</taxon>
        <taxon>Embryophyta</taxon>
        <taxon>Tracheophyta</taxon>
        <taxon>Spermatophyta</taxon>
        <taxon>Magnoliopsida</taxon>
        <taxon>eudicotyledons</taxon>
        <taxon>Gunneridae</taxon>
        <taxon>Pentapetalae</taxon>
        <taxon>asterids</taxon>
        <taxon>lamiids</taxon>
        <taxon>Solanales</taxon>
        <taxon>Solanaceae</taxon>
        <taxon>Solanoideae</taxon>
        <taxon>Solaneae</taxon>
        <taxon>Solanum</taxon>
    </lineage>
</organism>
<feature type="domain" description="Transposase MuDR plant" evidence="1">
    <location>
        <begin position="42"/>
        <end position="102"/>
    </location>
</feature>
<dbReference type="EMBL" id="JAIVGD010000002">
    <property type="protein sequence ID" value="KAH0778649.1"/>
    <property type="molecule type" value="Genomic_DNA"/>
</dbReference>
<accession>A0ABQ7WEX0</accession>
<dbReference type="Proteomes" id="UP000826656">
    <property type="component" value="Unassembled WGS sequence"/>
</dbReference>
<proteinExistence type="predicted"/>
<evidence type="ECO:0000313" key="2">
    <source>
        <dbReference type="EMBL" id="KAH0778649.1"/>
    </source>
</evidence>
<dbReference type="Pfam" id="PF03108">
    <property type="entry name" value="DBD_Tnp_Mut"/>
    <property type="match status" value="1"/>
</dbReference>
<keyword evidence="3" id="KW-1185">Reference proteome</keyword>
<reference evidence="2 3" key="1">
    <citation type="journal article" date="2021" name="bioRxiv">
        <title>Chromosome-scale and haplotype-resolved genome assembly of a tetraploid potato cultivar.</title>
        <authorList>
            <person name="Sun H."/>
            <person name="Jiao W.-B."/>
            <person name="Krause K."/>
            <person name="Campoy J.A."/>
            <person name="Goel M."/>
            <person name="Folz-Donahue K."/>
            <person name="Kukat C."/>
            <person name="Huettel B."/>
            <person name="Schneeberger K."/>
        </authorList>
    </citation>
    <scope>NUCLEOTIDE SEQUENCE [LARGE SCALE GENOMIC DNA]</scope>
    <source>
        <strain evidence="2">SolTubOtavaFocal</strain>
        <tissue evidence="2">Leaves</tissue>
    </source>
</reference>
<evidence type="ECO:0000313" key="3">
    <source>
        <dbReference type="Proteomes" id="UP000826656"/>
    </source>
</evidence>
<dbReference type="InterPro" id="IPR004332">
    <property type="entry name" value="Transposase_MuDR"/>
</dbReference>
<name>A0ABQ7WEX0_SOLTU</name>
<comment type="caution">
    <text evidence="2">The sequence shown here is derived from an EMBL/GenBank/DDBJ whole genome shotgun (WGS) entry which is preliminary data.</text>
</comment>
<evidence type="ECO:0000259" key="1">
    <source>
        <dbReference type="Pfam" id="PF03108"/>
    </source>
</evidence>
<protein>
    <recommendedName>
        <fullName evidence="1">Transposase MuDR plant domain-containing protein</fullName>
    </recommendedName>
</protein>
<sequence length="138" mass="16646">MQLVQRVELTQSLMPIHGNYSRDEIEIDEDSIIDNKFHKYIREGQLYMKKEILQDVVNHIAIKENFQFKVKRSSSTRYYLVCVDDQCSWYFKSSNLNNSSIFKFMMAENDMWSICVKEYARVCDFKWMLCRVSMPWLL</sequence>
<gene>
    <name evidence="2" type="ORF">KY290_005076</name>
</gene>